<feature type="transmembrane region" description="Helical" evidence="1">
    <location>
        <begin position="84"/>
        <end position="103"/>
    </location>
</feature>
<comment type="caution">
    <text evidence="2">The sequence shown here is derived from an EMBL/GenBank/DDBJ whole genome shotgun (WGS) entry which is preliminary data.</text>
</comment>
<accession>A0A433APH1</accession>
<keyword evidence="1" id="KW-0472">Membrane</keyword>
<dbReference type="OrthoDB" id="2206081at2759"/>
<feature type="transmembrane region" description="Helical" evidence="1">
    <location>
        <begin position="115"/>
        <end position="138"/>
    </location>
</feature>
<evidence type="ECO:0000313" key="2">
    <source>
        <dbReference type="EMBL" id="RUP04645.1"/>
    </source>
</evidence>
<organism evidence="2 3">
    <name type="scientific">Jimgerdemannia flammicorona</name>
    <dbReference type="NCBI Taxonomy" id="994334"/>
    <lineage>
        <taxon>Eukaryota</taxon>
        <taxon>Fungi</taxon>
        <taxon>Fungi incertae sedis</taxon>
        <taxon>Mucoromycota</taxon>
        <taxon>Mucoromycotina</taxon>
        <taxon>Endogonomycetes</taxon>
        <taxon>Endogonales</taxon>
        <taxon>Endogonaceae</taxon>
        <taxon>Jimgerdemannia</taxon>
    </lineage>
</organism>
<reference evidence="2 3" key="1">
    <citation type="journal article" date="2018" name="New Phytol.">
        <title>Phylogenomics of Endogonaceae and evolution of mycorrhizas within Mucoromycota.</title>
        <authorList>
            <person name="Chang Y."/>
            <person name="Desiro A."/>
            <person name="Na H."/>
            <person name="Sandor L."/>
            <person name="Lipzen A."/>
            <person name="Clum A."/>
            <person name="Barry K."/>
            <person name="Grigoriev I.V."/>
            <person name="Martin F.M."/>
            <person name="Stajich J.E."/>
            <person name="Smith M.E."/>
            <person name="Bonito G."/>
            <person name="Spatafora J.W."/>
        </authorList>
    </citation>
    <scope>NUCLEOTIDE SEQUENCE [LARGE SCALE GENOMIC DNA]</scope>
    <source>
        <strain evidence="2 3">GMNB39</strain>
    </source>
</reference>
<dbReference type="EMBL" id="RBNI01017259">
    <property type="protein sequence ID" value="RUP04645.1"/>
    <property type="molecule type" value="Genomic_DNA"/>
</dbReference>
<keyword evidence="1" id="KW-1133">Transmembrane helix</keyword>
<dbReference type="Proteomes" id="UP000268093">
    <property type="component" value="Unassembled WGS sequence"/>
</dbReference>
<dbReference type="AlphaFoldDB" id="A0A433APH1"/>
<protein>
    <submittedName>
        <fullName evidence="2">Uncharacterized protein</fullName>
    </submittedName>
</protein>
<keyword evidence="3" id="KW-1185">Reference proteome</keyword>
<feature type="transmembrane region" description="Helical" evidence="1">
    <location>
        <begin position="206"/>
        <end position="227"/>
    </location>
</feature>
<evidence type="ECO:0000313" key="3">
    <source>
        <dbReference type="Proteomes" id="UP000268093"/>
    </source>
</evidence>
<sequence>MKGDLHSKRIYVRAPVEAHKKIDVSLHPSRQQFMPIPCLQLPQLYTQQKAFFNCSHLLNLLQVVVLFSVRIISGTQGLFKIQSCWIFPIGVTYVFPSPVAYLPELCRPHLPKLNSIIFFIFGSLWHLMYLFMEAVLLLRCLIVFEKPQQIRMIKIVGSVLLLLRFADWPYEVGTYFISQRDIIDNAHQPANSNDLVVCYIVWEPGVLILGFIGDTLANLFFGGLFVYR</sequence>
<feature type="transmembrane region" description="Helical" evidence="1">
    <location>
        <begin position="150"/>
        <end position="166"/>
    </location>
</feature>
<proteinExistence type="predicted"/>
<evidence type="ECO:0000256" key="1">
    <source>
        <dbReference type="SAM" id="Phobius"/>
    </source>
</evidence>
<keyword evidence="1" id="KW-0812">Transmembrane</keyword>
<gene>
    <name evidence="2" type="ORF">BC936DRAFT_140537</name>
</gene>
<name>A0A433APH1_9FUNG</name>